<keyword evidence="7 8" id="KW-0472">Membrane</keyword>
<keyword evidence="4 10" id="KW-0808">Transferase</keyword>
<feature type="transmembrane region" description="Helical" evidence="8">
    <location>
        <begin position="73"/>
        <end position="93"/>
    </location>
</feature>
<evidence type="ECO:0000259" key="9">
    <source>
        <dbReference type="Pfam" id="PF13231"/>
    </source>
</evidence>
<dbReference type="Proteomes" id="UP000295443">
    <property type="component" value="Unassembled WGS sequence"/>
</dbReference>
<name>A0A4R1BM82_9PROT</name>
<feature type="transmembrane region" description="Helical" evidence="8">
    <location>
        <begin position="105"/>
        <end position="125"/>
    </location>
</feature>
<dbReference type="GO" id="GO:0009103">
    <property type="term" value="P:lipopolysaccharide biosynthetic process"/>
    <property type="evidence" value="ECO:0007669"/>
    <property type="project" value="UniProtKB-ARBA"/>
</dbReference>
<dbReference type="RefSeq" id="WP_131444629.1">
    <property type="nucleotide sequence ID" value="NZ_SJZB01000010.1"/>
</dbReference>
<dbReference type="OrthoDB" id="8933800at2"/>
<dbReference type="PANTHER" id="PTHR33908">
    <property type="entry name" value="MANNOSYLTRANSFERASE YKCB-RELATED"/>
    <property type="match status" value="1"/>
</dbReference>
<keyword evidence="5 8" id="KW-0812">Transmembrane</keyword>
<evidence type="ECO:0000256" key="4">
    <source>
        <dbReference type="ARBA" id="ARBA00022679"/>
    </source>
</evidence>
<dbReference type="Pfam" id="PF13231">
    <property type="entry name" value="PMT_2"/>
    <property type="match status" value="1"/>
</dbReference>
<gene>
    <name evidence="10" type="ORF">EZJ19_01985</name>
</gene>
<evidence type="ECO:0000313" key="10">
    <source>
        <dbReference type="EMBL" id="TCJ18505.1"/>
    </source>
</evidence>
<evidence type="ECO:0000256" key="7">
    <source>
        <dbReference type="ARBA" id="ARBA00023136"/>
    </source>
</evidence>
<dbReference type="InterPro" id="IPR038731">
    <property type="entry name" value="RgtA/B/C-like"/>
</dbReference>
<keyword evidence="3" id="KW-0328">Glycosyltransferase</keyword>
<feature type="transmembrane region" description="Helical" evidence="8">
    <location>
        <begin position="278"/>
        <end position="299"/>
    </location>
</feature>
<evidence type="ECO:0000256" key="8">
    <source>
        <dbReference type="SAM" id="Phobius"/>
    </source>
</evidence>
<evidence type="ECO:0000256" key="6">
    <source>
        <dbReference type="ARBA" id="ARBA00022989"/>
    </source>
</evidence>
<keyword evidence="6 8" id="KW-1133">Transmembrane helix</keyword>
<evidence type="ECO:0000313" key="11">
    <source>
        <dbReference type="Proteomes" id="UP000295443"/>
    </source>
</evidence>
<proteinExistence type="predicted"/>
<dbReference type="EMBL" id="SJZB01000010">
    <property type="protein sequence ID" value="TCJ18505.1"/>
    <property type="molecule type" value="Genomic_DNA"/>
</dbReference>
<comment type="subcellular location">
    <subcellularLocation>
        <location evidence="1">Cell membrane</location>
        <topology evidence="1">Multi-pass membrane protein</topology>
    </subcellularLocation>
</comment>
<accession>A0A4R1BM82</accession>
<comment type="caution">
    <text evidence="10">The sequence shown here is derived from an EMBL/GenBank/DDBJ whole genome shotgun (WGS) entry which is preliminary data.</text>
</comment>
<reference evidence="10 11" key="1">
    <citation type="submission" date="2019-03" db="EMBL/GenBank/DDBJ databases">
        <title>Genome sequence of Thiobacillaceae bacterium LSR1, a sulfur-oxidizing bacterium isolated from freshwater sediment.</title>
        <authorList>
            <person name="Li S."/>
        </authorList>
    </citation>
    <scope>NUCLEOTIDE SEQUENCE [LARGE SCALE GENOMIC DNA]</scope>
    <source>
        <strain evidence="10 11">LSR1</strain>
    </source>
</reference>
<feature type="transmembrane region" description="Helical" evidence="8">
    <location>
        <begin position="197"/>
        <end position="215"/>
    </location>
</feature>
<feature type="transmembrane region" description="Helical" evidence="8">
    <location>
        <begin position="305"/>
        <end position="322"/>
    </location>
</feature>
<feature type="transmembrane region" description="Helical" evidence="8">
    <location>
        <begin position="167"/>
        <end position="185"/>
    </location>
</feature>
<evidence type="ECO:0000256" key="1">
    <source>
        <dbReference type="ARBA" id="ARBA00004651"/>
    </source>
</evidence>
<dbReference type="InterPro" id="IPR050297">
    <property type="entry name" value="LipidA_mod_glycosyltrf_83"/>
</dbReference>
<feature type="transmembrane region" description="Helical" evidence="8">
    <location>
        <begin position="130"/>
        <end position="147"/>
    </location>
</feature>
<feature type="transmembrane region" description="Helical" evidence="8">
    <location>
        <begin position="242"/>
        <end position="266"/>
    </location>
</feature>
<evidence type="ECO:0000256" key="3">
    <source>
        <dbReference type="ARBA" id="ARBA00022676"/>
    </source>
</evidence>
<keyword evidence="11" id="KW-1185">Reference proteome</keyword>
<sequence length="487" mass="54334">MTRPALRLIVILVVLSAWRVLAAAHLNMELFADEAQYWTWSLTPDWGYYSKPPMVAWAIWLGTHLFGDGELGVRAASVLAYPVTAWLLFLFVRRLFHAEANRDTLAFWTGLLYATLPFVSVGAWLITTDAFLILFWSLSLYLLTYALESGRWRDWLLLGGAIGLGMMSKYSMVFFGLGLAAYLAITPARRRLFLDPRPYAAALVALLVTLPNILWNAGHHFVSFSHTADISHLDRALFHPDALLAFFVGQFAVFGPLTFGALLILAARPRTWLGDDRLRLLAAFALAPLAAFLGLALLARAFANWAAFAYASATALVAVTWLMGNGRRWLRASVVLHLVVALGLYHAHDIAAALDLKLTRGTDPYARVTGYRALGEATAQRLRALPGVRLLNDDRKLFALLRYYARPYSDDARFLNPSGVLDNHYALTADLRAAPDGRFLLVSASDLGERLPGWFARVEPQAPIVVQPYPNRTVSYRVWLVQDYRGR</sequence>
<keyword evidence="2" id="KW-1003">Cell membrane</keyword>
<organism evidence="10 11">
    <name type="scientific">Parasulfuritortus cantonensis</name>
    <dbReference type="NCBI Taxonomy" id="2528202"/>
    <lineage>
        <taxon>Bacteria</taxon>
        <taxon>Pseudomonadati</taxon>
        <taxon>Pseudomonadota</taxon>
        <taxon>Betaproteobacteria</taxon>
        <taxon>Nitrosomonadales</taxon>
        <taxon>Thiobacillaceae</taxon>
        <taxon>Parasulfuritortus</taxon>
    </lineage>
</organism>
<protein>
    <submittedName>
        <fullName evidence="10">Glycosyltransferase family 39 protein</fullName>
    </submittedName>
</protein>
<evidence type="ECO:0000256" key="5">
    <source>
        <dbReference type="ARBA" id="ARBA00022692"/>
    </source>
</evidence>
<dbReference type="GO" id="GO:0005886">
    <property type="term" value="C:plasma membrane"/>
    <property type="evidence" value="ECO:0007669"/>
    <property type="project" value="UniProtKB-SubCell"/>
</dbReference>
<dbReference type="GO" id="GO:0016763">
    <property type="term" value="F:pentosyltransferase activity"/>
    <property type="evidence" value="ECO:0007669"/>
    <property type="project" value="TreeGrafter"/>
</dbReference>
<feature type="domain" description="Glycosyltransferase RgtA/B/C/D-like" evidence="9">
    <location>
        <begin position="50"/>
        <end position="215"/>
    </location>
</feature>
<dbReference type="PANTHER" id="PTHR33908:SF11">
    <property type="entry name" value="MEMBRANE PROTEIN"/>
    <property type="match status" value="1"/>
</dbReference>
<evidence type="ECO:0000256" key="2">
    <source>
        <dbReference type="ARBA" id="ARBA00022475"/>
    </source>
</evidence>
<dbReference type="AlphaFoldDB" id="A0A4R1BM82"/>